<evidence type="ECO:0000313" key="3">
    <source>
        <dbReference type="Proteomes" id="UP000070121"/>
    </source>
</evidence>
<name>A0A135T203_9PEZI</name>
<dbReference type="EMBL" id="JFFI01002134">
    <property type="protein sequence ID" value="KXH42196.1"/>
    <property type="molecule type" value="Genomic_DNA"/>
</dbReference>
<accession>A0A135T203</accession>
<evidence type="ECO:0000313" key="2">
    <source>
        <dbReference type="EMBL" id="KXH42196.1"/>
    </source>
</evidence>
<keyword evidence="3" id="KW-1185">Reference proteome</keyword>
<dbReference type="AlphaFoldDB" id="A0A135T203"/>
<feature type="compositionally biased region" description="Polar residues" evidence="1">
    <location>
        <begin position="53"/>
        <end position="76"/>
    </location>
</feature>
<comment type="caution">
    <text evidence="2">The sequence shown here is derived from an EMBL/GenBank/DDBJ whole genome shotgun (WGS) entry which is preliminary data.</text>
</comment>
<organism evidence="2 3">
    <name type="scientific">Colletotrichum salicis</name>
    <dbReference type="NCBI Taxonomy" id="1209931"/>
    <lineage>
        <taxon>Eukaryota</taxon>
        <taxon>Fungi</taxon>
        <taxon>Dikarya</taxon>
        <taxon>Ascomycota</taxon>
        <taxon>Pezizomycotina</taxon>
        <taxon>Sordariomycetes</taxon>
        <taxon>Hypocreomycetidae</taxon>
        <taxon>Glomerellales</taxon>
        <taxon>Glomerellaceae</taxon>
        <taxon>Colletotrichum</taxon>
        <taxon>Colletotrichum acutatum species complex</taxon>
    </lineage>
</organism>
<dbReference type="Proteomes" id="UP000070121">
    <property type="component" value="Unassembled WGS sequence"/>
</dbReference>
<feature type="region of interest" description="Disordered" evidence="1">
    <location>
        <begin position="1"/>
        <end position="31"/>
    </location>
</feature>
<feature type="compositionally biased region" description="Low complexity" evidence="1">
    <location>
        <begin position="140"/>
        <end position="152"/>
    </location>
</feature>
<feature type="region of interest" description="Disordered" evidence="1">
    <location>
        <begin position="52"/>
        <end position="88"/>
    </location>
</feature>
<sequence>MPRIPSPSLSSSSSSASSSASSSSSSSTLSPFTSLLHPTICGQLFFSLPQLEPGTSQLRSPTPNPVNPTSFAHLSPTSPPKSKAQSPEPRVLLILPSSSSALGQAWILVVSVALVSTDCSSAPMFSDLSAASAAQLLSSRPSPLALPGLGPNPRSPSTE</sequence>
<proteinExistence type="predicted"/>
<gene>
    <name evidence="2" type="ORF">CSAL01_12363</name>
</gene>
<evidence type="ECO:0000256" key="1">
    <source>
        <dbReference type="SAM" id="MobiDB-lite"/>
    </source>
</evidence>
<reference evidence="2" key="1">
    <citation type="submission" date="2014-02" db="EMBL/GenBank/DDBJ databases">
        <title>The genome sequence of Colletotrichum salicis CBS 607.94.</title>
        <authorList>
            <person name="Baroncelli R."/>
            <person name="Thon M.R."/>
        </authorList>
    </citation>
    <scope>NUCLEOTIDE SEQUENCE [LARGE SCALE GENOMIC DNA]</scope>
    <source>
        <strain evidence="2">CBS 607.94</strain>
    </source>
</reference>
<protein>
    <submittedName>
        <fullName evidence="2">Uncharacterized protein</fullName>
    </submittedName>
</protein>
<feature type="region of interest" description="Disordered" evidence="1">
    <location>
        <begin position="140"/>
        <end position="159"/>
    </location>
</feature>